<keyword evidence="2" id="KW-1185">Reference proteome</keyword>
<name>A0AAD4EDC5_9AGAM</name>
<sequence>MSTVGAIDLRWPLRVRTLGVLIDIKYEYKYENHQEINTTFSTSPITLLADSELDKNRTAAQEPFRGLRPNGWRRVLTNPSIHSVVEACACTLQGGTITTSSILLRKVHSVGQGSNVHVADKTRKWGYVSKGHSKYDARCSTLQLQTIAIDFDLPTIINDRIMGYKYCKWMVRTVESIDSRNVDIYMGRWKKYMEDDVPVGYRIPGQRSYFWVVPIYSIAEDIV</sequence>
<gene>
    <name evidence="1" type="ORF">F5891DRAFT_977557</name>
</gene>
<evidence type="ECO:0000313" key="2">
    <source>
        <dbReference type="Proteomes" id="UP001195769"/>
    </source>
</evidence>
<comment type="caution">
    <text evidence="1">The sequence shown here is derived from an EMBL/GenBank/DDBJ whole genome shotgun (WGS) entry which is preliminary data.</text>
</comment>
<evidence type="ECO:0000313" key="1">
    <source>
        <dbReference type="EMBL" id="KAG1904055.1"/>
    </source>
</evidence>
<accession>A0AAD4EDC5</accession>
<reference evidence="1" key="1">
    <citation type="journal article" date="2020" name="New Phytol.">
        <title>Comparative genomics reveals dynamic genome evolution in host specialist ectomycorrhizal fungi.</title>
        <authorList>
            <person name="Lofgren L.A."/>
            <person name="Nguyen N.H."/>
            <person name="Vilgalys R."/>
            <person name="Ruytinx J."/>
            <person name="Liao H.L."/>
            <person name="Branco S."/>
            <person name="Kuo A."/>
            <person name="LaButti K."/>
            <person name="Lipzen A."/>
            <person name="Andreopoulos W."/>
            <person name="Pangilinan J."/>
            <person name="Riley R."/>
            <person name="Hundley H."/>
            <person name="Na H."/>
            <person name="Barry K."/>
            <person name="Grigoriev I.V."/>
            <person name="Stajich J.E."/>
            <person name="Kennedy P.G."/>
        </authorList>
    </citation>
    <scope>NUCLEOTIDE SEQUENCE</scope>
    <source>
        <strain evidence="1">FC203</strain>
    </source>
</reference>
<dbReference type="EMBL" id="JABBWK010000011">
    <property type="protein sequence ID" value="KAG1904055.1"/>
    <property type="molecule type" value="Genomic_DNA"/>
</dbReference>
<protein>
    <submittedName>
        <fullName evidence="1">Uncharacterized protein</fullName>
    </submittedName>
</protein>
<proteinExistence type="predicted"/>
<dbReference type="AlphaFoldDB" id="A0AAD4EDC5"/>
<dbReference type="Proteomes" id="UP001195769">
    <property type="component" value="Unassembled WGS sequence"/>
</dbReference>
<dbReference type="RefSeq" id="XP_041229630.1">
    <property type="nucleotide sequence ID" value="XM_041376717.1"/>
</dbReference>
<dbReference type="GeneID" id="64671015"/>
<organism evidence="1 2">
    <name type="scientific">Suillus fuscotomentosus</name>
    <dbReference type="NCBI Taxonomy" id="1912939"/>
    <lineage>
        <taxon>Eukaryota</taxon>
        <taxon>Fungi</taxon>
        <taxon>Dikarya</taxon>
        <taxon>Basidiomycota</taxon>
        <taxon>Agaricomycotina</taxon>
        <taxon>Agaricomycetes</taxon>
        <taxon>Agaricomycetidae</taxon>
        <taxon>Boletales</taxon>
        <taxon>Suillineae</taxon>
        <taxon>Suillaceae</taxon>
        <taxon>Suillus</taxon>
    </lineage>
</organism>